<accession>A0A811RIJ0</accession>
<dbReference type="AlphaFoldDB" id="A0A811RIJ0"/>
<keyword evidence="2" id="KW-1185">Reference proteome</keyword>
<sequence>MAASCALSAPSSFLAHQPLYQNKPNKRLTPCLPSPRAVALRVSAAKLPPGVEVPRVQPKLSEPFLGFTETAEIWNSRACMIGLIGTFLVELVLNKGILQIIGVEVGKGLDLPL</sequence>
<evidence type="ECO:0000313" key="1">
    <source>
        <dbReference type="EMBL" id="CAD6270220.1"/>
    </source>
</evidence>
<protein>
    <submittedName>
        <fullName evidence="1">Uncharacterized protein</fullName>
    </submittedName>
</protein>
<name>A0A811RIJ0_9POAL</name>
<comment type="caution">
    <text evidence="1">The sequence shown here is derived from an EMBL/GenBank/DDBJ whole genome shotgun (WGS) entry which is preliminary data.</text>
</comment>
<gene>
    <name evidence="1" type="ORF">NCGR_LOCUS53513</name>
</gene>
<reference evidence="1" key="1">
    <citation type="submission" date="2020-10" db="EMBL/GenBank/DDBJ databases">
        <authorList>
            <person name="Han B."/>
            <person name="Lu T."/>
            <person name="Zhao Q."/>
            <person name="Huang X."/>
            <person name="Zhao Y."/>
        </authorList>
    </citation>
    <scope>NUCLEOTIDE SEQUENCE</scope>
</reference>
<dbReference type="OrthoDB" id="542523at2759"/>
<dbReference type="Proteomes" id="UP000604825">
    <property type="component" value="Unassembled WGS sequence"/>
</dbReference>
<organism evidence="1 2">
    <name type="scientific">Miscanthus lutarioriparius</name>
    <dbReference type="NCBI Taxonomy" id="422564"/>
    <lineage>
        <taxon>Eukaryota</taxon>
        <taxon>Viridiplantae</taxon>
        <taxon>Streptophyta</taxon>
        <taxon>Embryophyta</taxon>
        <taxon>Tracheophyta</taxon>
        <taxon>Spermatophyta</taxon>
        <taxon>Magnoliopsida</taxon>
        <taxon>Liliopsida</taxon>
        <taxon>Poales</taxon>
        <taxon>Poaceae</taxon>
        <taxon>PACMAD clade</taxon>
        <taxon>Panicoideae</taxon>
        <taxon>Andropogonodae</taxon>
        <taxon>Andropogoneae</taxon>
        <taxon>Saccharinae</taxon>
        <taxon>Miscanthus</taxon>
    </lineage>
</organism>
<dbReference type="SUPFAM" id="SSF103511">
    <property type="entry name" value="Chlorophyll a-b binding protein"/>
    <property type="match status" value="1"/>
</dbReference>
<dbReference type="EMBL" id="CAJGYO010000015">
    <property type="protein sequence ID" value="CAD6270220.1"/>
    <property type="molecule type" value="Genomic_DNA"/>
</dbReference>
<evidence type="ECO:0000313" key="2">
    <source>
        <dbReference type="Proteomes" id="UP000604825"/>
    </source>
</evidence>
<proteinExistence type="predicted"/>